<evidence type="ECO:0000256" key="7">
    <source>
        <dbReference type="SAM" id="SignalP"/>
    </source>
</evidence>
<sequence length="1012" mass="111321">MTQLLRSMLHRARGFACAAILLTLATLAGARTLHAQAATLQGRVTDPTGAPVVAALVDLNQSPGTLRRNARTDATGAYRIVGLPTGRYTVSIRRSGYQTGRDIVLLAPGETLQQDFVIESRPVMIDTVTVVSDNDVSLDRTQTGFDTRVTETAIELLPLAQDPSAAVALTPGARGAQVFGGATAQANQYQIDGLAANHPGVGGDLVQPSLNWLEAVQVRGLGAAAEYGNFQGGLVNLITKSGSNDFQGEFTVRANAAALTASNLQRYDVNSEIRSRYDVEGELRGPIIRNRLFYYLGGQVITREDRVPNNLITREGFYAPFGIQRDEQKLFGKLSWQPTGVDQLMVSGGYLNATSDGIGSTGYEPEPLSRMTAPTTFGNARYERLLGPGRAFQISAATFERDERREPAAGEDRAAVVLYGLNRFQPTFLNAPFRSRQAPSSATVQSSLTWEIARGGMRHSLKAGGEYSAGTWIDQRLRNGGMTWRPSFGRNYSRFNPDDAFTWGGVVPTEWGGEVNLNADVRNAAVYLQDNVEIGPRLTLAPGIRYGWWEGYITPAGDVGPRFRAMQDAAPDFRLGATWDVTGRNDLVVKAHAGRYHQSMFAQFYERVAGGNVFSDRETWYYGARPTSIDQRFTQSERDQLAQTGVFRLQEAVRLNQTGPVDPGYRQPYVDEFVLGAEKQLGRFWKAELVYVNRQNRNMVALVDRNAATNYTAFDNIAVFGPGVDQVEYLGRGLRLDRVYVPNNLLIEFLTAIANDCQCGQVPPGLTLADRDRLTWNPDLVITNAPGAERSFHQIQGVVRFGYPRFGGVISAVYSRLRGNLDNVGGYDETGDYSAGQFVNPNQSVNATGLLPNSSPMEIKTWVYGSLPAAFRGGLLFSWAGGDRYTPRFELSPALYSFFDLNRDSLSSHLFFPSNGQPVFVETRGAEAYPERVQLDLHLERGVRMGPAEWVLELDGINVLGQDTPIAWNTSVNQGLNYRGDTDQFGLESGFYRAVRDRVPPRSLRLGATVRF</sequence>
<dbReference type="Pfam" id="PF25183">
    <property type="entry name" value="OMP_b-brl_4"/>
    <property type="match status" value="1"/>
</dbReference>
<keyword evidence="3" id="KW-1134">Transmembrane beta strand</keyword>
<evidence type="ECO:0000259" key="8">
    <source>
        <dbReference type="Pfam" id="PF25183"/>
    </source>
</evidence>
<accession>A0A841GQL7</accession>
<dbReference type="GO" id="GO:0009279">
    <property type="term" value="C:cell outer membrane"/>
    <property type="evidence" value="ECO:0007669"/>
    <property type="project" value="UniProtKB-SubCell"/>
</dbReference>
<protein>
    <recommendedName>
        <fullName evidence="8">TonB-dependent transporter Oar-like beta-barrel domain-containing protein</fullName>
    </recommendedName>
</protein>
<dbReference type="GO" id="GO:0015344">
    <property type="term" value="F:siderophore uptake transmembrane transporter activity"/>
    <property type="evidence" value="ECO:0007669"/>
    <property type="project" value="TreeGrafter"/>
</dbReference>
<dbReference type="AlphaFoldDB" id="A0A841GQL7"/>
<dbReference type="EMBL" id="JACHIA010000003">
    <property type="protein sequence ID" value="MBB6069802.1"/>
    <property type="molecule type" value="Genomic_DNA"/>
</dbReference>
<keyword evidence="2" id="KW-0813">Transport</keyword>
<dbReference type="SUPFAM" id="SSF49452">
    <property type="entry name" value="Starch-binding domain-like"/>
    <property type="match status" value="1"/>
</dbReference>
<reference evidence="9 10" key="1">
    <citation type="submission" date="2020-08" db="EMBL/GenBank/DDBJ databases">
        <title>Genomic Encyclopedia of Type Strains, Phase IV (KMG-IV): sequencing the most valuable type-strain genomes for metagenomic binning, comparative biology and taxonomic classification.</title>
        <authorList>
            <person name="Goeker M."/>
        </authorList>
    </citation>
    <scope>NUCLEOTIDE SEQUENCE [LARGE SCALE GENOMIC DNA]</scope>
    <source>
        <strain evidence="9 10">DSM 29007</strain>
    </source>
</reference>
<dbReference type="SUPFAM" id="SSF56935">
    <property type="entry name" value="Porins"/>
    <property type="match status" value="1"/>
</dbReference>
<feature type="signal peptide" evidence="7">
    <location>
        <begin position="1"/>
        <end position="37"/>
    </location>
</feature>
<dbReference type="PANTHER" id="PTHR30069">
    <property type="entry name" value="TONB-DEPENDENT OUTER MEMBRANE RECEPTOR"/>
    <property type="match status" value="1"/>
</dbReference>
<dbReference type="Proteomes" id="UP000582837">
    <property type="component" value="Unassembled WGS sequence"/>
</dbReference>
<keyword evidence="7" id="KW-0732">Signal</keyword>
<keyword evidence="4" id="KW-0812">Transmembrane</keyword>
<dbReference type="Pfam" id="PF13620">
    <property type="entry name" value="CarboxypepD_reg"/>
    <property type="match status" value="1"/>
</dbReference>
<dbReference type="PANTHER" id="PTHR30069:SF46">
    <property type="entry name" value="OAR PROTEIN"/>
    <property type="match status" value="1"/>
</dbReference>
<dbReference type="GO" id="GO:0044718">
    <property type="term" value="P:siderophore transmembrane transport"/>
    <property type="evidence" value="ECO:0007669"/>
    <property type="project" value="TreeGrafter"/>
</dbReference>
<evidence type="ECO:0000256" key="5">
    <source>
        <dbReference type="ARBA" id="ARBA00023136"/>
    </source>
</evidence>
<keyword evidence="10" id="KW-1185">Reference proteome</keyword>
<dbReference type="Gene3D" id="2.40.170.20">
    <property type="entry name" value="TonB-dependent receptor, beta-barrel domain"/>
    <property type="match status" value="1"/>
</dbReference>
<feature type="chain" id="PRO_5032891857" description="TonB-dependent transporter Oar-like beta-barrel domain-containing protein" evidence="7">
    <location>
        <begin position="38"/>
        <end position="1012"/>
    </location>
</feature>
<dbReference type="InterPro" id="IPR039426">
    <property type="entry name" value="TonB-dep_rcpt-like"/>
</dbReference>
<comment type="caution">
    <text evidence="9">The sequence shown here is derived from an EMBL/GenBank/DDBJ whole genome shotgun (WGS) entry which is preliminary data.</text>
</comment>
<name>A0A841GQL7_9BACT</name>
<evidence type="ECO:0000313" key="9">
    <source>
        <dbReference type="EMBL" id="MBB6069802.1"/>
    </source>
</evidence>
<dbReference type="GO" id="GO:0030246">
    <property type="term" value="F:carbohydrate binding"/>
    <property type="evidence" value="ECO:0007669"/>
    <property type="project" value="InterPro"/>
</dbReference>
<organism evidence="9 10">
    <name type="scientific">Longimicrobium terrae</name>
    <dbReference type="NCBI Taxonomy" id="1639882"/>
    <lineage>
        <taxon>Bacteria</taxon>
        <taxon>Pseudomonadati</taxon>
        <taxon>Gemmatimonadota</taxon>
        <taxon>Longimicrobiia</taxon>
        <taxon>Longimicrobiales</taxon>
        <taxon>Longimicrobiaceae</taxon>
        <taxon>Longimicrobium</taxon>
    </lineage>
</organism>
<evidence type="ECO:0000313" key="10">
    <source>
        <dbReference type="Proteomes" id="UP000582837"/>
    </source>
</evidence>
<comment type="subcellular location">
    <subcellularLocation>
        <location evidence="1">Cell outer membrane</location>
        <topology evidence="1">Multi-pass membrane protein</topology>
    </subcellularLocation>
</comment>
<dbReference type="InterPro" id="IPR013784">
    <property type="entry name" value="Carb-bd-like_fold"/>
</dbReference>
<dbReference type="InterPro" id="IPR057601">
    <property type="entry name" value="Oar-like_b-barrel"/>
</dbReference>
<gene>
    <name evidence="9" type="ORF">HNQ61_001419</name>
</gene>
<proteinExistence type="predicted"/>
<dbReference type="InterPro" id="IPR036942">
    <property type="entry name" value="Beta-barrel_TonB_sf"/>
</dbReference>
<evidence type="ECO:0000256" key="4">
    <source>
        <dbReference type="ARBA" id="ARBA00022692"/>
    </source>
</evidence>
<dbReference type="Gene3D" id="2.60.40.1120">
    <property type="entry name" value="Carboxypeptidase-like, regulatory domain"/>
    <property type="match status" value="1"/>
</dbReference>
<dbReference type="RefSeq" id="WP_170036066.1">
    <property type="nucleotide sequence ID" value="NZ_JABDTL010000002.1"/>
</dbReference>
<evidence type="ECO:0000256" key="2">
    <source>
        <dbReference type="ARBA" id="ARBA00022448"/>
    </source>
</evidence>
<evidence type="ECO:0000256" key="3">
    <source>
        <dbReference type="ARBA" id="ARBA00022452"/>
    </source>
</evidence>
<feature type="domain" description="TonB-dependent transporter Oar-like beta-barrel" evidence="8">
    <location>
        <begin position="571"/>
        <end position="710"/>
    </location>
</feature>
<evidence type="ECO:0000256" key="1">
    <source>
        <dbReference type="ARBA" id="ARBA00004571"/>
    </source>
</evidence>
<evidence type="ECO:0000256" key="6">
    <source>
        <dbReference type="ARBA" id="ARBA00023237"/>
    </source>
</evidence>
<keyword evidence="6" id="KW-0998">Cell outer membrane</keyword>
<keyword evidence="5" id="KW-0472">Membrane</keyword>